<gene>
    <name evidence="2" type="ORF">AVEN_113154_1</name>
</gene>
<dbReference type="OrthoDB" id="6764275at2759"/>
<feature type="compositionally biased region" description="Low complexity" evidence="1">
    <location>
        <begin position="44"/>
        <end position="75"/>
    </location>
</feature>
<name>A0A4Y2NGD8_ARAVE</name>
<organism evidence="2 3">
    <name type="scientific">Araneus ventricosus</name>
    <name type="common">Orbweaver spider</name>
    <name type="synonym">Epeira ventricosa</name>
    <dbReference type="NCBI Taxonomy" id="182803"/>
    <lineage>
        <taxon>Eukaryota</taxon>
        <taxon>Metazoa</taxon>
        <taxon>Ecdysozoa</taxon>
        <taxon>Arthropoda</taxon>
        <taxon>Chelicerata</taxon>
        <taxon>Arachnida</taxon>
        <taxon>Araneae</taxon>
        <taxon>Araneomorphae</taxon>
        <taxon>Entelegynae</taxon>
        <taxon>Araneoidea</taxon>
        <taxon>Araneidae</taxon>
        <taxon>Araneus</taxon>
    </lineage>
</organism>
<accession>A0A4Y2NGD8</accession>
<dbReference type="EMBL" id="BGPR01009174">
    <property type="protein sequence ID" value="GBN38391.1"/>
    <property type="molecule type" value="Genomic_DNA"/>
</dbReference>
<protein>
    <submittedName>
        <fullName evidence="2">Uncharacterized protein</fullName>
    </submittedName>
</protein>
<feature type="compositionally biased region" description="Polar residues" evidence="1">
    <location>
        <begin position="86"/>
        <end position="96"/>
    </location>
</feature>
<proteinExistence type="predicted"/>
<sequence>MKSLTYETTVDSAEDLVVRIVVAADKINTTPGIFEKVRQSFLRRSPSSLSPSGRHRSSAPSSSNSSHSSDSRFISVLDKDAKETPESTQTGQNATDNEVIDNSKVMKHSKVIIHRPRNEEEMIAWVLKGAVKQPEEPENIRLYDEDMRKFKQSRKLRYE</sequence>
<evidence type="ECO:0000256" key="1">
    <source>
        <dbReference type="SAM" id="MobiDB-lite"/>
    </source>
</evidence>
<dbReference type="AlphaFoldDB" id="A0A4Y2NGD8"/>
<feature type="region of interest" description="Disordered" evidence="1">
    <location>
        <begin position="44"/>
        <end position="100"/>
    </location>
</feature>
<reference evidence="2 3" key="1">
    <citation type="journal article" date="2019" name="Sci. Rep.">
        <title>Orb-weaving spider Araneus ventricosus genome elucidates the spidroin gene catalogue.</title>
        <authorList>
            <person name="Kono N."/>
            <person name="Nakamura H."/>
            <person name="Ohtoshi R."/>
            <person name="Moran D.A.P."/>
            <person name="Shinohara A."/>
            <person name="Yoshida Y."/>
            <person name="Fujiwara M."/>
            <person name="Mori M."/>
            <person name="Tomita M."/>
            <person name="Arakawa K."/>
        </authorList>
    </citation>
    <scope>NUCLEOTIDE SEQUENCE [LARGE SCALE GENOMIC DNA]</scope>
</reference>
<evidence type="ECO:0000313" key="3">
    <source>
        <dbReference type="Proteomes" id="UP000499080"/>
    </source>
</evidence>
<dbReference type="Proteomes" id="UP000499080">
    <property type="component" value="Unassembled WGS sequence"/>
</dbReference>
<comment type="caution">
    <text evidence="2">The sequence shown here is derived from an EMBL/GenBank/DDBJ whole genome shotgun (WGS) entry which is preliminary data.</text>
</comment>
<keyword evidence="3" id="KW-1185">Reference proteome</keyword>
<evidence type="ECO:0000313" key="2">
    <source>
        <dbReference type="EMBL" id="GBN38391.1"/>
    </source>
</evidence>